<evidence type="ECO:0000313" key="3">
    <source>
        <dbReference type="Proteomes" id="UP000186228"/>
    </source>
</evidence>
<keyword evidence="1" id="KW-0812">Transmembrane</keyword>
<reference evidence="3" key="1">
    <citation type="submission" date="2016-08" db="EMBL/GenBank/DDBJ databases">
        <authorList>
            <person name="Varghese N."/>
            <person name="Submissions Spin"/>
        </authorList>
    </citation>
    <scope>NUCLEOTIDE SEQUENCE [LARGE SCALE GENOMIC DNA]</scope>
    <source>
        <strain evidence="3">CCBAU 57015</strain>
    </source>
</reference>
<gene>
    <name evidence="2" type="ORF">GA0061100_12119</name>
</gene>
<dbReference type="AlphaFoldDB" id="A0A1C3WIL0"/>
<keyword evidence="3" id="KW-1185">Reference proteome</keyword>
<evidence type="ECO:0000256" key="1">
    <source>
        <dbReference type="SAM" id="Phobius"/>
    </source>
</evidence>
<dbReference type="EMBL" id="FMAC01000021">
    <property type="protein sequence ID" value="SCB39907.1"/>
    <property type="molecule type" value="Genomic_DNA"/>
</dbReference>
<evidence type="ECO:0000313" key="2">
    <source>
        <dbReference type="EMBL" id="SCB39907.1"/>
    </source>
</evidence>
<accession>A0A1C3WIL0</accession>
<sequence length="61" mass="6766">MAGARFKPHTSFVSTSTGEKKTLVDVMTRIERVVDLALWAVFATFVSGAFFDDKVSGHRFV</sequence>
<name>A0A1C3WIL0_9HYPH</name>
<proteinExistence type="predicted"/>
<keyword evidence="1" id="KW-1133">Transmembrane helix</keyword>
<dbReference type="Proteomes" id="UP000186228">
    <property type="component" value="Unassembled WGS sequence"/>
</dbReference>
<feature type="transmembrane region" description="Helical" evidence="1">
    <location>
        <begin position="33"/>
        <end position="51"/>
    </location>
</feature>
<protein>
    <submittedName>
        <fullName evidence="2">Uncharacterized protein</fullName>
    </submittedName>
</protein>
<organism evidence="2 3">
    <name type="scientific">Rhizobium hainanense</name>
    <dbReference type="NCBI Taxonomy" id="52131"/>
    <lineage>
        <taxon>Bacteria</taxon>
        <taxon>Pseudomonadati</taxon>
        <taxon>Pseudomonadota</taxon>
        <taxon>Alphaproteobacteria</taxon>
        <taxon>Hyphomicrobiales</taxon>
        <taxon>Rhizobiaceae</taxon>
        <taxon>Rhizobium/Agrobacterium group</taxon>
        <taxon>Rhizobium</taxon>
    </lineage>
</organism>
<keyword evidence="1" id="KW-0472">Membrane</keyword>